<dbReference type="PANTHER" id="PTHR12112">
    <property type="entry name" value="BNIP - RELATED"/>
    <property type="match status" value="1"/>
</dbReference>
<proteinExistence type="predicted"/>
<evidence type="ECO:0000256" key="5">
    <source>
        <dbReference type="ARBA" id="ARBA00023211"/>
    </source>
</evidence>
<evidence type="ECO:0000313" key="10">
    <source>
        <dbReference type="Proteomes" id="UP000176614"/>
    </source>
</evidence>
<evidence type="ECO:0000256" key="1">
    <source>
        <dbReference type="ARBA" id="ARBA00001936"/>
    </source>
</evidence>
<dbReference type="Gene3D" id="3.10.310.20">
    <property type="entry name" value="DHHA2 domain"/>
    <property type="match status" value="1"/>
</dbReference>
<dbReference type="EC" id="3.6.1.1" evidence="2"/>
<comment type="catalytic activity">
    <reaction evidence="7">
        <text>diphosphate + H2O = 2 phosphate + H(+)</text>
        <dbReference type="Rhea" id="RHEA:24576"/>
        <dbReference type="ChEBI" id="CHEBI:15377"/>
        <dbReference type="ChEBI" id="CHEBI:15378"/>
        <dbReference type="ChEBI" id="CHEBI:33019"/>
        <dbReference type="ChEBI" id="CHEBI:43474"/>
        <dbReference type="EC" id="3.6.1.1"/>
    </reaction>
</comment>
<keyword evidence="3" id="KW-0479">Metal-binding</keyword>
<feature type="domain" description="DHHA2" evidence="8">
    <location>
        <begin position="186"/>
        <end position="311"/>
    </location>
</feature>
<dbReference type="GO" id="GO:0005737">
    <property type="term" value="C:cytoplasm"/>
    <property type="evidence" value="ECO:0007669"/>
    <property type="project" value="InterPro"/>
</dbReference>
<accession>A0A1F4W1V3</accession>
<dbReference type="PANTHER" id="PTHR12112:SF22">
    <property type="entry name" value="MANGANESE-DEPENDENT INORGANIC PYROPHOSPHATASE-RELATED"/>
    <property type="match status" value="1"/>
</dbReference>
<dbReference type="GO" id="GO:0046872">
    <property type="term" value="F:metal ion binding"/>
    <property type="evidence" value="ECO:0007669"/>
    <property type="project" value="UniProtKB-KW"/>
</dbReference>
<dbReference type="SUPFAM" id="SSF64182">
    <property type="entry name" value="DHH phosphoesterases"/>
    <property type="match status" value="1"/>
</dbReference>
<dbReference type="InterPro" id="IPR038763">
    <property type="entry name" value="DHH_sf"/>
</dbReference>
<dbReference type="InterPro" id="IPR001667">
    <property type="entry name" value="DDH_dom"/>
</dbReference>
<comment type="caution">
    <text evidence="9">The sequence shown here is derived from an EMBL/GenBank/DDBJ whole genome shotgun (WGS) entry which is preliminary data.</text>
</comment>
<comment type="cofactor">
    <cofactor evidence="1">
        <name>Mn(2+)</name>
        <dbReference type="ChEBI" id="CHEBI:29035"/>
    </cofactor>
</comment>
<dbReference type="GO" id="GO:0004427">
    <property type="term" value="F:inorganic diphosphate phosphatase activity"/>
    <property type="evidence" value="ECO:0007669"/>
    <property type="project" value="UniProtKB-EC"/>
</dbReference>
<name>A0A1F4W1V3_UNCKA</name>
<reference evidence="9 10" key="1">
    <citation type="journal article" date="2016" name="Nat. Commun.">
        <title>Thousands of microbial genomes shed light on interconnected biogeochemical processes in an aquifer system.</title>
        <authorList>
            <person name="Anantharaman K."/>
            <person name="Brown C.T."/>
            <person name="Hug L.A."/>
            <person name="Sharon I."/>
            <person name="Castelle C.J."/>
            <person name="Probst A.J."/>
            <person name="Thomas B.C."/>
            <person name="Singh A."/>
            <person name="Wilkins M.J."/>
            <person name="Karaoz U."/>
            <person name="Brodie E.L."/>
            <person name="Williams K.H."/>
            <person name="Hubbard S.S."/>
            <person name="Banfield J.F."/>
        </authorList>
    </citation>
    <scope>NUCLEOTIDE SEQUENCE [LARGE SCALE GENOMIC DNA]</scope>
</reference>
<dbReference type="InterPro" id="IPR038222">
    <property type="entry name" value="DHHA2_dom_sf"/>
</dbReference>
<dbReference type="EMBL" id="MEVT01000006">
    <property type="protein sequence ID" value="OGC63392.1"/>
    <property type="molecule type" value="Genomic_DNA"/>
</dbReference>
<evidence type="ECO:0000256" key="3">
    <source>
        <dbReference type="ARBA" id="ARBA00022723"/>
    </source>
</evidence>
<evidence type="ECO:0000256" key="6">
    <source>
        <dbReference type="ARBA" id="ARBA00032535"/>
    </source>
</evidence>
<dbReference type="Pfam" id="PF02833">
    <property type="entry name" value="DHHA2"/>
    <property type="match status" value="1"/>
</dbReference>
<evidence type="ECO:0000259" key="8">
    <source>
        <dbReference type="SMART" id="SM01131"/>
    </source>
</evidence>
<dbReference type="AlphaFoldDB" id="A0A1F4W1V3"/>
<dbReference type="Pfam" id="PF01368">
    <property type="entry name" value="DHH"/>
    <property type="match status" value="1"/>
</dbReference>
<evidence type="ECO:0000256" key="2">
    <source>
        <dbReference type="ARBA" id="ARBA00012146"/>
    </source>
</evidence>
<protein>
    <recommendedName>
        <fullName evidence="2">inorganic diphosphatase</fullName>
        <ecNumber evidence="2">3.6.1.1</ecNumber>
    </recommendedName>
    <alternativeName>
        <fullName evidence="6">Pyrophosphate phospho-hydrolase</fullName>
    </alternativeName>
</protein>
<gene>
    <name evidence="9" type="ORF">A2264_01535</name>
</gene>
<sequence>MNIYLIGHIAPDLDSVAAPVAYAEFLDKSKRYEDSKVIPVLSGDVNKETEFVFKEAKIDLPLNINDISIDPTDAFILVDHNEISQRHPKIPHEQVIEIIDHHKINIDFVSPIRLDVKPYGSTSTIVYEHFDTYGQKPSEGIAKLMLAAILSDTQGLKSSTTTGIDSEYAHQLAKTTETDIERFTFELFKSKSDITGMTPQDIARKDYKIFDFDGKKVFINQIETVEPDKILDMQEEIARALEEIKSIEGAGQAYCVVTDVLKVNSHIIFSTDEEKSVAEKAFTTQAQGKSADIGPRTSRKKDIAPEIERVILYTK</sequence>
<dbReference type="Gene3D" id="3.90.1640.10">
    <property type="entry name" value="inorganic pyrophosphatase (n-terminal core)"/>
    <property type="match status" value="1"/>
</dbReference>
<evidence type="ECO:0000256" key="7">
    <source>
        <dbReference type="ARBA" id="ARBA00047820"/>
    </source>
</evidence>
<dbReference type="InterPro" id="IPR004097">
    <property type="entry name" value="DHHA2"/>
</dbReference>
<dbReference type="Proteomes" id="UP000176614">
    <property type="component" value="Unassembled WGS sequence"/>
</dbReference>
<evidence type="ECO:0000256" key="4">
    <source>
        <dbReference type="ARBA" id="ARBA00022801"/>
    </source>
</evidence>
<evidence type="ECO:0000313" key="9">
    <source>
        <dbReference type="EMBL" id="OGC63392.1"/>
    </source>
</evidence>
<keyword evidence="5" id="KW-0464">Manganese</keyword>
<keyword evidence="4" id="KW-0378">Hydrolase</keyword>
<organism evidence="9 10">
    <name type="scientific">candidate division WWE3 bacterium RIFOXYA2_FULL_46_9</name>
    <dbReference type="NCBI Taxonomy" id="1802636"/>
    <lineage>
        <taxon>Bacteria</taxon>
        <taxon>Katanobacteria</taxon>
    </lineage>
</organism>
<dbReference type="SMART" id="SM01131">
    <property type="entry name" value="DHHA2"/>
    <property type="match status" value="1"/>
</dbReference>